<dbReference type="InterPro" id="IPR000873">
    <property type="entry name" value="AMP-dep_synth/lig_dom"/>
</dbReference>
<dbReference type="GO" id="GO:0016405">
    <property type="term" value="F:CoA-ligase activity"/>
    <property type="evidence" value="ECO:0007669"/>
    <property type="project" value="TreeGrafter"/>
</dbReference>
<dbReference type="PANTHER" id="PTHR24096">
    <property type="entry name" value="LONG-CHAIN-FATTY-ACID--COA LIGASE"/>
    <property type="match status" value="1"/>
</dbReference>
<dbReference type="Pfam" id="PF13193">
    <property type="entry name" value="AMP-binding_C"/>
    <property type="match status" value="1"/>
</dbReference>
<dbReference type="InterPro" id="IPR042099">
    <property type="entry name" value="ANL_N_sf"/>
</dbReference>
<sequence length="522" mass="56762">MRIYRSPFPEVTIPACSLPELVFQQVLRYADKPALIDGPTGRSLTYGQLYRQAHAFAAGLAARGFRKGDVLALYSPNLPEYAVVFYGVALAGGITTTVNPLYTVDELAYQLADSGARLLVTVPPLLATAQAAAARTGVQEVMVIGQGEGATPLAEVLQSEAEPYVVTIDPSTDLVALPYSSGTTGRPKGVMLTHANLVANVVQTLAAEQFAPDEVLIGILPFYHIYGMTVILSMALYAGTTVVTMPRFDLEQFLTLLERHAITTAFLVPPIILALAKHPLVDRYNLSKLRYVNSGAAPLPEPVARQCADRLGVVVRQGYGLTETSPVTHFTPRGYAIKLTSVGVAVPNTEFRIVDVATREDVLEQEAGELWIRGPQVMKGYWKNPQATRDVLDEEGWLHTGDVARVDAEGYVYIVDRVKELIKYKGYQVAPAELEEILQGHPAVADVAVIPSPDEEAGEVPKAFVVLKPGMQASAEELMAYVAARVAPYKKIRRIAFVEQIPKTLSGKILRRELIARERGSA</sequence>
<dbReference type="AlphaFoldDB" id="A0A7V2AYC2"/>
<dbReference type="PANTHER" id="PTHR24096:SF149">
    <property type="entry name" value="AMP-BINDING DOMAIN-CONTAINING PROTEIN-RELATED"/>
    <property type="match status" value="1"/>
</dbReference>
<evidence type="ECO:0000259" key="5">
    <source>
        <dbReference type="Pfam" id="PF00501"/>
    </source>
</evidence>
<dbReference type="FunFam" id="3.30.300.30:FF:000007">
    <property type="entry name" value="4-coumarate--CoA ligase 2"/>
    <property type="match status" value="1"/>
</dbReference>
<comment type="caution">
    <text evidence="7">The sequence shown here is derived from an EMBL/GenBank/DDBJ whole genome shotgun (WGS) entry which is preliminary data.</text>
</comment>
<organism evidence="7">
    <name type="scientific">Rhodothermus marinus</name>
    <name type="common">Rhodothermus obamensis</name>
    <dbReference type="NCBI Taxonomy" id="29549"/>
    <lineage>
        <taxon>Bacteria</taxon>
        <taxon>Pseudomonadati</taxon>
        <taxon>Rhodothermota</taxon>
        <taxon>Rhodothermia</taxon>
        <taxon>Rhodothermales</taxon>
        <taxon>Rhodothermaceae</taxon>
        <taxon>Rhodothermus</taxon>
    </lineage>
</organism>
<comment type="similarity">
    <text evidence="1">Belongs to the ATP-dependent AMP-binding enzyme family.</text>
</comment>
<dbReference type="Gene3D" id="3.40.50.12780">
    <property type="entry name" value="N-terminal domain of ligase-like"/>
    <property type="match status" value="1"/>
</dbReference>
<gene>
    <name evidence="7" type="ORF">ENO59_00065</name>
</gene>
<dbReference type="SUPFAM" id="SSF56801">
    <property type="entry name" value="Acetyl-CoA synthetase-like"/>
    <property type="match status" value="1"/>
</dbReference>
<dbReference type="GO" id="GO:0005524">
    <property type="term" value="F:ATP binding"/>
    <property type="evidence" value="ECO:0007669"/>
    <property type="project" value="UniProtKB-KW"/>
</dbReference>
<keyword evidence="2 7" id="KW-0436">Ligase</keyword>
<feature type="domain" description="AMP-dependent synthetase/ligase" evidence="5">
    <location>
        <begin position="24"/>
        <end position="382"/>
    </location>
</feature>
<evidence type="ECO:0000313" key="7">
    <source>
        <dbReference type="EMBL" id="HER94905.1"/>
    </source>
</evidence>
<dbReference type="InterPro" id="IPR020845">
    <property type="entry name" value="AMP-binding_CS"/>
</dbReference>
<name>A0A7V2AYC2_RHOMR</name>
<feature type="domain" description="AMP-binding enzyme C-terminal" evidence="6">
    <location>
        <begin position="433"/>
        <end position="508"/>
    </location>
</feature>
<dbReference type="Pfam" id="PF00501">
    <property type="entry name" value="AMP-binding"/>
    <property type="match status" value="1"/>
</dbReference>
<dbReference type="Gene3D" id="3.30.300.30">
    <property type="match status" value="1"/>
</dbReference>
<protein>
    <submittedName>
        <fullName evidence="7">4-coumarate--CoA ligase family protein</fullName>
    </submittedName>
</protein>
<dbReference type="EMBL" id="DSGB01000001">
    <property type="protein sequence ID" value="HER94905.1"/>
    <property type="molecule type" value="Genomic_DNA"/>
</dbReference>
<proteinExistence type="inferred from homology"/>
<dbReference type="PROSITE" id="PS00455">
    <property type="entry name" value="AMP_BINDING"/>
    <property type="match status" value="1"/>
</dbReference>
<evidence type="ECO:0000256" key="1">
    <source>
        <dbReference type="ARBA" id="ARBA00006432"/>
    </source>
</evidence>
<evidence type="ECO:0000259" key="6">
    <source>
        <dbReference type="Pfam" id="PF13193"/>
    </source>
</evidence>
<dbReference type="InterPro" id="IPR025110">
    <property type="entry name" value="AMP-bd_C"/>
</dbReference>
<dbReference type="FunFam" id="3.40.50.12780:FF:000003">
    <property type="entry name" value="Long-chain-fatty-acid--CoA ligase FadD"/>
    <property type="match status" value="1"/>
</dbReference>
<dbReference type="InterPro" id="IPR045851">
    <property type="entry name" value="AMP-bd_C_sf"/>
</dbReference>
<reference evidence="7" key="1">
    <citation type="journal article" date="2020" name="mSystems">
        <title>Genome- and Community-Level Interaction Insights into Carbon Utilization and Element Cycling Functions of Hydrothermarchaeota in Hydrothermal Sediment.</title>
        <authorList>
            <person name="Zhou Z."/>
            <person name="Liu Y."/>
            <person name="Xu W."/>
            <person name="Pan J."/>
            <person name="Luo Z.H."/>
            <person name="Li M."/>
        </authorList>
    </citation>
    <scope>NUCLEOTIDE SEQUENCE [LARGE SCALE GENOMIC DNA]</scope>
    <source>
        <strain evidence="7">SpSt-143</strain>
    </source>
</reference>
<accession>A0A7V2AYC2</accession>
<keyword evidence="4" id="KW-0067">ATP-binding</keyword>
<evidence type="ECO:0000256" key="4">
    <source>
        <dbReference type="ARBA" id="ARBA00022840"/>
    </source>
</evidence>
<keyword evidence="3" id="KW-0547">Nucleotide-binding</keyword>
<evidence type="ECO:0000256" key="2">
    <source>
        <dbReference type="ARBA" id="ARBA00022598"/>
    </source>
</evidence>
<evidence type="ECO:0000256" key="3">
    <source>
        <dbReference type="ARBA" id="ARBA00022741"/>
    </source>
</evidence>